<dbReference type="PROSITE" id="PS50002">
    <property type="entry name" value="SH3"/>
    <property type="match status" value="2"/>
</dbReference>
<dbReference type="SMART" id="SM00326">
    <property type="entry name" value="SH3"/>
    <property type="match status" value="2"/>
</dbReference>
<dbReference type="GO" id="GO:0005737">
    <property type="term" value="C:cytoplasm"/>
    <property type="evidence" value="ECO:0007669"/>
    <property type="project" value="TreeGrafter"/>
</dbReference>
<dbReference type="InterPro" id="IPR001452">
    <property type="entry name" value="SH3_domain"/>
</dbReference>
<evidence type="ECO:0000256" key="4">
    <source>
        <dbReference type="PROSITE-ProRule" id="PRU00192"/>
    </source>
</evidence>
<dbReference type="PROSITE" id="PS50001">
    <property type="entry name" value="SH2"/>
    <property type="match status" value="1"/>
</dbReference>
<protein>
    <submittedName>
        <fullName evidence="8">Adapter molecule Crk</fullName>
    </submittedName>
</protein>
<dbReference type="InterPro" id="IPR000980">
    <property type="entry name" value="SH2"/>
</dbReference>
<dbReference type="PANTHER" id="PTHR19969:SF10">
    <property type="entry name" value="SH2 DOMAIN-CONTAINING PROTEIN"/>
    <property type="match status" value="1"/>
</dbReference>
<evidence type="ECO:0000256" key="3">
    <source>
        <dbReference type="PROSITE-ProRule" id="PRU00191"/>
    </source>
</evidence>
<dbReference type="WBParaSite" id="maker-uti_cns_0001151-snap-gene-1.3-mRNA-1">
    <property type="protein sequence ID" value="maker-uti_cns_0001151-snap-gene-1.3-mRNA-1"/>
    <property type="gene ID" value="maker-uti_cns_0001151-snap-gene-1.3"/>
</dbReference>
<dbReference type="Pfam" id="PF07653">
    <property type="entry name" value="SH3_2"/>
    <property type="match status" value="2"/>
</dbReference>
<reference evidence="8" key="1">
    <citation type="submission" date="2016-11" db="UniProtKB">
        <authorList>
            <consortium name="WormBaseParasite"/>
        </authorList>
    </citation>
    <scope>IDENTIFICATION</scope>
</reference>
<evidence type="ECO:0000256" key="1">
    <source>
        <dbReference type="ARBA" id="ARBA00022443"/>
    </source>
</evidence>
<evidence type="ECO:0000313" key="7">
    <source>
        <dbReference type="Proteomes" id="UP000095280"/>
    </source>
</evidence>
<dbReference type="SMART" id="SM00252">
    <property type="entry name" value="SH2"/>
    <property type="match status" value="1"/>
</dbReference>
<evidence type="ECO:0000256" key="2">
    <source>
        <dbReference type="ARBA" id="ARBA00022999"/>
    </source>
</evidence>
<keyword evidence="2 3" id="KW-0727">SH2 domain</keyword>
<dbReference type="InterPro" id="IPR051184">
    <property type="entry name" value="Tyrosine-phos_adapter"/>
</dbReference>
<evidence type="ECO:0000259" key="5">
    <source>
        <dbReference type="PROSITE" id="PS50001"/>
    </source>
</evidence>
<accession>A0A1I8G9W1</accession>
<feature type="domain" description="SH2" evidence="5">
    <location>
        <begin position="51"/>
        <end position="144"/>
    </location>
</feature>
<dbReference type="Pfam" id="PF00017">
    <property type="entry name" value="SH2"/>
    <property type="match status" value="1"/>
</dbReference>
<dbReference type="AlphaFoldDB" id="A0A1I8G9W1"/>
<keyword evidence="1 4" id="KW-0728">SH3 domain</keyword>
<sequence>FLRTQTEKIIIIRNVLCLESETVRLIQLIALYFIIMNISLQQLGIQGTEDWFFGSMSRDRANEILLKESVGVFLIRASLSQPGGFALSVRDKDKANHYKIVASKRVAHDGYKLKIGINEFYSMTQLIDFYKNTKLADSVLTVPAAKPMYRAKFDFKVDPSDPDAKESLPLRRGDCVYFLRTLRYADGTEEPDWWHVVKRRGGESGLVPAIYLSLVTVSESDESKFQALRQLTFPFEVRVAHERNPNIFDPNQLRLEIGDIVEVQQPDEQQPEIWFGFNQRSKRQGYFPFNYVCPLSASSKRLTSHSFSSMSTMVTQTANSSGDLIDKFVSQH</sequence>
<dbReference type="Proteomes" id="UP000095280">
    <property type="component" value="Unplaced"/>
</dbReference>
<dbReference type="CDD" id="cd00174">
    <property type="entry name" value="SH3"/>
    <property type="match status" value="1"/>
</dbReference>
<dbReference type="GO" id="GO:0016477">
    <property type="term" value="P:cell migration"/>
    <property type="evidence" value="ECO:0007669"/>
    <property type="project" value="TreeGrafter"/>
</dbReference>
<dbReference type="SUPFAM" id="SSF50044">
    <property type="entry name" value="SH3-domain"/>
    <property type="match status" value="2"/>
</dbReference>
<dbReference type="PRINTS" id="PR00401">
    <property type="entry name" value="SH2DOMAIN"/>
</dbReference>
<dbReference type="Gene3D" id="3.30.505.10">
    <property type="entry name" value="SH2 domain"/>
    <property type="match status" value="1"/>
</dbReference>
<evidence type="ECO:0000259" key="6">
    <source>
        <dbReference type="PROSITE" id="PS50002"/>
    </source>
</evidence>
<dbReference type="SUPFAM" id="SSF55550">
    <property type="entry name" value="SH2 domain"/>
    <property type="match status" value="1"/>
</dbReference>
<feature type="domain" description="SH3" evidence="6">
    <location>
        <begin position="232"/>
        <end position="297"/>
    </location>
</feature>
<evidence type="ECO:0000313" key="8">
    <source>
        <dbReference type="WBParaSite" id="maker-uti_cns_0001151-snap-gene-1.3-mRNA-1"/>
    </source>
</evidence>
<dbReference type="Gene3D" id="2.30.30.40">
    <property type="entry name" value="SH3 Domains"/>
    <property type="match status" value="2"/>
</dbReference>
<dbReference type="PANTHER" id="PTHR19969">
    <property type="entry name" value="SH2-SH3 ADAPTOR PROTEIN-RELATED"/>
    <property type="match status" value="1"/>
</dbReference>
<dbReference type="GO" id="GO:0007167">
    <property type="term" value="P:enzyme-linked receptor protein signaling pathway"/>
    <property type="evidence" value="ECO:0007669"/>
    <property type="project" value="TreeGrafter"/>
</dbReference>
<dbReference type="InterPro" id="IPR036028">
    <property type="entry name" value="SH3-like_dom_sf"/>
</dbReference>
<proteinExistence type="predicted"/>
<feature type="domain" description="SH3" evidence="6">
    <location>
        <begin position="144"/>
        <end position="217"/>
    </location>
</feature>
<name>A0A1I8G9W1_9PLAT</name>
<dbReference type="InterPro" id="IPR036860">
    <property type="entry name" value="SH2_dom_sf"/>
</dbReference>
<dbReference type="GO" id="GO:0030971">
    <property type="term" value="F:receptor tyrosine kinase binding"/>
    <property type="evidence" value="ECO:0007669"/>
    <property type="project" value="TreeGrafter"/>
</dbReference>
<keyword evidence="7" id="KW-1185">Reference proteome</keyword>
<dbReference type="GO" id="GO:0035591">
    <property type="term" value="F:signaling adaptor activity"/>
    <property type="evidence" value="ECO:0007669"/>
    <property type="project" value="TreeGrafter"/>
</dbReference>
<organism evidence="7 8">
    <name type="scientific">Macrostomum lignano</name>
    <dbReference type="NCBI Taxonomy" id="282301"/>
    <lineage>
        <taxon>Eukaryota</taxon>
        <taxon>Metazoa</taxon>
        <taxon>Spiralia</taxon>
        <taxon>Lophotrochozoa</taxon>
        <taxon>Platyhelminthes</taxon>
        <taxon>Rhabditophora</taxon>
        <taxon>Macrostomorpha</taxon>
        <taxon>Macrostomida</taxon>
        <taxon>Macrostomidae</taxon>
        <taxon>Macrostomum</taxon>
    </lineage>
</organism>